<dbReference type="AlphaFoldDB" id="A0A0E9RQX2"/>
<name>A0A0E9RQX2_ANGAN</name>
<accession>A0A0E9RQX2</accession>
<reference evidence="1" key="1">
    <citation type="submission" date="2014-11" db="EMBL/GenBank/DDBJ databases">
        <authorList>
            <person name="Amaro Gonzalez C."/>
        </authorList>
    </citation>
    <scope>NUCLEOTIDE SEQUENCE</scope>
</reference>
<evidence type="ECO:0000313" key="1">
    <source>
        <dbReference type="EMBL" id="JAH30765.1"/>
    </source>
</evidence>
<reference evidence="1" key="2">
    <citation type="journal article" date="2015" name="Fish Shellfish Immunol.">
        <title>Early steps in the European eel (Anguilla anguilla)-Vibrio vulnificus interaction in the gills: Role of the RtxA13 toxin.</title>
        <authorList>
            <person name="Callol A."/>
            <person name="Pajuelo D."/>
            <person name="Ebbesson L."/>
            <person name="Teles M."/>
            <person name="MacKenzie S."/>
            <person name="Amaro C."/>
        </authorList>
    </citation>
    <scope>NUCLEOTIDE SEQUENCE</scope>
</reference>
<protein>
    <submittedName>
        <fullName evidence="1">Uncharacterized protein</fullName>
    </submittedName>
</protein>
<dbReference type="EMBL" id="GBXM01077812">
    <property type="protein sequence ID" value="JAH30765.1"/>
    <property type="molecule type" value="Transcribed_RNA"/>
</dbReference>
<sequence>MADHTLKTTVLCLWARVLSSGRLAEVDLSLQEDLHTRRFLCMGGGKKKTRWFPFSCH</sequence>
<organism evidence="1">
    <name type="scientific">Anguilla anguilla</name>
    <name type="common">European freshwater eel</name>
    <name type="synonym">Muraena anguilla</name>
    <dbReference type="NCBI Taxonomy" id="7936"/>
    <lineage>
        <taxon>Eukaryota</taxon>
        <taxon>Metazoa</taxon>
        <taxon>Chordata</taxon>
        <taxon>Craniata</taxon>
        <taxon>Vertebrata</taxon>
        <taxon>Euteleostomi</taxon>
        <taxon>Actinopterygii</taxon>
        <taxon>Neopterygii</taxon>
        <taxon>Teleostei</taxon>
        <taxon>Anguilliformes</taxon>
        <taxon>Anguillidae</taxon>
        <taxon>Anguilla</taxon>
    </lineage>
</organism>
<proteinExistence type="predicted"/>